<protein>
    <submittedName>
        <fullName evidence="2">Uncharacterized protein</fullName>
    </submittedName>
</protein>
<name>A0A1S7UBD0_9HYPH</name>
<dbReference type="AlphaFoldDB" id="A0A1S7UBD0"/>
<keyword evidence="3" id="KW-1185">Reference proteome</keyword>
<feature type="region of interest" description="Disordered" evidence="1">
    <location>
        <begin position="23"/>
        <end position="47"/>
    </location>
</feature>
<evidence type="ECO:0000256" key="1">
    <source>
        <dbReference type="SAM" id="MobiDB-lite"/>
    </source>
</evidence>
<evidence type="ECO:0000313" key="3">
    <source>
        <dbReference type="Proteomes" id="UP000192140"/>
    </source>
</evidence>
<gene>
    <name evidence="2" type="ORF">AGR7A_pAt30153</name>
</gene>
<sequence>MLMWLIGAARGGYLFTTASERERAAVSERPRTSGGEVVEDNGHVGLT</sequence>
<reference evidence="2" key="1">
    <citation type="submission" date="2016-01" db="EMBL/GenBank/DDBJ databases">
        <authorList>
            <person name="Regsiter A."/>
            <person name="william w."/>
        </authorList>
    </citation>
    <scope>NUCLEOTIDE SEQUENCE</scope>
    <source>
        <strain evidence="2">NCPPB 1641</strain>
    </source>
</reference>
<dbReference type="Proteomes" id="UP000192140">
    <property type="component" value="Unassembled WGS sequence"/>
</dbReference>
<dbReference type="EMBL" id="FCNP01000050">
    <property type="protein sequence ID" value="CVI64125.1"/>
    <property type="molecule type" value="Genomic_DNA"/>
</dbReference>
<evidence type="ECO:0000313" key="2">
    <source>
        <dbReference type="EMBL" id="CVI64125.1"/>
    </source>
</evidence>
<accession>A0A1S7UBD0</accession>
<comment type="caution">
    <text evidence="2">The sequence shown here is derived from an EMBL/GenBank/DDBJ whole genome shotgun (WGS) entry which is preliminary data.</text>
</comment>
<proteinExistence type="predicted"/>
<organism evidence="2 3">
    <name type="scientific">Agrobacterium deltaense NCPPB 1641</name>
    <dbReference type="NCBI Taxonomy" id="1183425"/>
    <lineage>
        <taxon>Bacteria</taxon>
        <taxon>Pseudomonadati</taxon>
        <taxon>Pseudomonadota</taxon>
        <taxon>Alphaproteobacteria</taxon>
        <taxon>Hyphomicrobiales</taxon>
        <taxon>Rhizobiaceae</taxon>
        <taxon>Rhizobium/Agrobacterium group</taxon>
        <taxon>Agrobacterium</taxon>
    </lineage>
</organism>